<dbReference type="Gramene" id="KXG31413">
    <property type="protein sequence ID" value="KXG31413"/>
    <property type="gene ID" value="SORBI_3004G354800"/>
</dbReference>
<proteinExistence type="predicted"/>
<feature type="compositionally biased region" description="Low complexity" evidence="1">
    <location>
        <begin position="134"/>
        <end position="150"/>
    </location>
</feature>
<dbReference type="ExpressionAtlas" id="A0A194YT45">
    <property type="expression patterns" value="baseline and differential"/>
</dbReference>
<feature type="region of interest" description="Disordered" evidence="1">
    <location>
        <begin position="125"/>
        <end position="160"/>
    </location>
</feature>
<feature type="region of interest" description="Disordered" evidence="1">
    <location>
        <begin position="34"/>
        <end position="62"/>
    </location>
</feature>
<keyword evidence="3" id="KW-1185">Reference proteome</keyword>
<evidence type="ECO:0000313" key="2">
    <source>
        <dbReference type="EMBL" id="KXG31413.1"/>
    </source>
</evidence>
<reference evidence="2 3" key="1">
    <citation type="journal article" date="2009" name="Nature">
        <title>The Sorghum bicolor genome and the diversification of grasses.</title>
        <authorList>
            <person name="Paterson A.H."/>
            <person name="Bowers J.E."/>
            <person name="Bruggmann R."/>
            <person name="Dubchak I."/>
            <person name="Grimwood J."/>
            <person name="Gundlach H."/>
            <person name="Haberer G."/>
            <person name="Hellsten U."/>
            <person name="Mitros T."/>
            <person name="Poliakov A."/>
            <person name="Schmutz J."/>
            <person name="Spannagl M."/>
            <person name="Tang H."/>
            <person name="Wang X."/>
            <person name="Wicker T."/>
            <person name="Bharti A.K."/>
            <person name="Chapman J."/>
            <person name="Feltus F.A."/>
            <person name="Gowik U."/>
            <person name="Grigoriev I.V."/>
            <person name="Lyons E."/>
            <person name="Maher C.A."/>
            <person name="Martis M."/>
            <person name="Narechania A."/>
            <person name="Otillar R.P."/>
            <person name="Penning B.W."/>
            <person name="Salamov A.A."/>
            <person name="Wang Y."/>
            <person name="Zhang L."/>
            <person name="Carpita N.C."/>
            <person name="Freeling M."/>
            <person name="Gingle A.R."/>
            <person name="Hash C.T."/>
            <person name="Keller B."/>
            <person name="Klein P."/>
            <person name="Kresovich S."/>
            <person name="McCann M.C."/>
            <person name="Ming R."/>
            <person name="Peterson D.G."/>
            <person name="Mehboob-ur-Rahman"/>
            <person name="Ware D."/>
            <person name="Westhoff P."/>
            <person name="Mayer K.F."/>
            <person name="Messing J."/>
            <person name="Rokhsar D.S."/>
        </authorList>
    </citation>
    <scope>NUCLEOTIDE SEQUENCE [LARGE SCALE GENOMIC DNA]</scope>
    <source>
        <strain evidence="3">cv. BTx623</strain>
    </source>
</reference>
<feature type="compositionally biased region" description="Low complexity" evidence="1">
    <location>
        <begin position="34"/>
        <end position="45"/>
    </location>
</feature>
<evidence type="ECO:0000256" key="1">
    <source>
        <dbReference type="SAM" id="MobiDB-lite"/>
    </source>
</evidence>
<accession>A0A194YT45</accession>
<name>A0A194YT45_SORBI</name>
<evidence type="ECO:0000313" key="3">
    <source>
        <dbReference type="Proteomes" id="UP000000768"/>
    </source>
</evidence>
<reference evidence="3" key="2">
    <citation type="journal article" date="2018" name="Plant J.">
        <title>The Sorghum bicolor reference genome: improved assembly, gene annotations, a transcriptome atlas, and signatures of genome organization.</title>
        <authorList>
            <person name="McCormick R.F."/>
            <person name="Truong S.K."/>
            <person name="Sreedasyam A."/>
            <person name="Jenkins J."/>
            <person name="Shu S."/>
            <person name="Sims D."/>
            <person name="Kennedy M."/>
            <person name="Amirebrahimi M."/>
            <person name="Weers B.D."/>
            <person name="McKinley B."/>
            <person name="Mattison A."/>
            <person name="Morishige D.T."/>
            <person name="Grimwood J."/>
            <person name="Schmutz J."/>
            <person name="Mullet J.E."/>
        </authorList>
    </citation>
    <scope>NUCLEOTIDE SEQUENCE [LARGE SCALE GENOMIC DNA]</scope>
    <source>
        <strain evidence="3">cv. BTx623</strain>
    </source>
</reference>
<gene>
    <name evidence="2" type="ORF">SORBI_3004G354800</name>
</gene>
<protein>
    <submittedName>
        <fullName evidence="2">Uncharacterized protein</fullName>
    </submittedName>
</protein>
<dbReference type="EMBL" id="CM000763">
    <property type="protein sequence ID" value="KXG31413.1"/>
    <property type="molecule type" value="Genomic_DNA"/>
</dbReference>
<dbReference type="AlphaFoldDB" id="A0A194YT45"/>
<dbReference type="Proteomes" id="UP000000768">
    <property type="component" value="Chromosome 4"/>
</dbReference>
<organism evidence="2 3">
    <name type="scientific">Sorghum bicolor</name>
    <name type="common">Sorghum</name>
    <name type="synonym">Sorghum vulgare</name>
    <dbReference type="NCBI Taxonomy" id="4558"/>
    <lineage>
        <taxon>Eukaryota</taxon>
        <taxon>Viridiplantae</taxon>
        <taxon>Streptophyta</taxon>
        <taxon>Embryophyta</taxon>
        <taxon>Tracheophyta</taxon>
        <taxon>Spermatophyta</taxon>
        <taxon>Magnoliopsida</taxon>
        <taxon>Liliopsida</taxon>
        <taxon>Poales</taxon>
        <taxon>Poaceae</taxon>
        <taxon>PACMAD clade</taxon>
        <taxon>Panicoideae</taxon>
        <taxon>Andropogonodae</taxon>
        <taxon>Andropogoneae</taxon>
        <taxon>Sorghinae</taxon>
        <taxon>Sorghum</taxon>
    </lineage>
</organism>
<sequence length="329" mass="34813">MDNLFCKIIVSTHPLSRHPLHATNADAAGHISRAPTAAAGAAPPARAGPPSRPPRRTGPGRALHRIPSVELIGATPHGSGSRELVGERSQVVVLYTTSLHRGAAHVRGLHRGARGFCVAMDERACPRTPREPAPSRSRSYSSVAASSAARTRCGSSARPASFGARPLPKFTVAVMAVAVDVPIQLLRSGRQLHELLLKSAAPPASRTTPSSPPSLSPETILACSCVLRHRPWRGQRRSRASVHGKGGGGAGLVRGTSLSTCSIVCQRGGLAYASPSATWQTPICRDSCVRPRLPRAIGKHRSRQRQDRRSAIVAQWPPASDDCVLLADL</sequence>